<sequence length="411" mass="46426">MFLMKALSFEMIQRQGFVTWLSAGCLTVSSLCIPSVFAAAPTGEISLGYTHFWEHPEDVASYQTSMAVIPRFSSDIADSSTLIIEPALRARSDTDDSPFLDPYKSRWLRYFDDWELVAGYDIVFLGATEGAQILDVLNQKDLGAAFNGDIKVGQPMLNLSGYVGEGLASFYYLPYTPKRRFREYEERLSAGFVIDGDSERWKNSHQAYYPGFAARYVYSFDSIDVALLGFHGINREPVFLFESGRLIPEYAAATQVGVDIQWVMGNMLTKLEALNVSNAPTLNGEFKETTQYVVAGEYSMFDLFSSGIDLRWVGEYSGNSMGDMLLSLYQHDVLFALHTAFNDVDDTQLSISLLHDLDYHSNILEVTLTRRFNQNIELELSLFDFSALSPSDFFYGLEPDSYGEIMMTYYF</sequence>
<evidence type="ECO:0000313" key="2">
    <source>
        <dbReference type="Proteomes" id="UP000473008"/>
    </source>
</evidence>
<dbReference type="Proteomes" id="UP000473008">
    <property type="component" value="Unassembled WGS sequence"/>
</dbReference>
<accession>A0A6M1RF69</accession>
<reference evidence="1 2" key="1">
    <citation type="submission" date="2020-02" db="EMBL/GenBank/DDBJ databases">
        <title>The draft genome of Grimontia sedimenta sp. nov., isolated from benthic sediments near coral reefs south of Kuwait.</title>
        <authorList>
            <person name="Mahmoud H.M."/>
            <person name="Jose L."/>
            <person name="Eapen S."/>
        </authorList>
    </citation>
    <scope>NUCLEOTIDE SEQUENCE [LARGE SCALE GENOMIC DNA]</scope>
    <source>
        <strain evidence="1 2">S25</strain>
    </source>
</reference>
<organism evidence="1 2">
    <name type="scientific">Grimontia sedimenti</name>
    <dbReference type="NCBI Taxonomy" id="2711294"/>
    <lineage>
        <taxon>Bacteria</taxon>
        <taxon>Pseudomonadati</taxon>
        <taxon>Pseudomonadota</taxon>
        <taxon>Gammaproteobacteria</taxon>
        <taxon>Vibrionales</taxon>
        <taxon>Vibrionaceae</taxon>
        <taxon>Grimontia</taxon>
    </lineage>
</organism>
<proteinExistence type="predicted"/>
<comment type="caution">
    <text evidence="1">The sequence shown here is derived from an EMBL/GenBank/DDBJ whole genome shotgun (WGS) entry which is preliminary data.</text>
</comment>
<evidence type="ECO:0000313" key="1">
    <source>
        <dbReference type="EMBL" id="NGN98824.1"/>
    </source>
</evidence>
<dbReference type="RefSeq" id="WP_165015105.1">
    <property type="nucleotide sequence ID" value="NZ_JAALDL010000011.1"/>
</dbReference>
<protein>
    <submittedName>
        <fullName evidence="1">Uncharacterized protein</fullName>
    </submittedName>
</protein>
<keyword evidence="2" id="KW-1185">Reference proteome</keyword>
<dbReference type="PROSITE" id="PS51257">
    <property type="entry name" value="PROKAR_LIPOPROTEIN"/>
    <property type="match status" value="1"/>
</dbReference>
<name>A0A6M1RF69_9GAMM</name>
<dbReference type="EMBL" id="JAALDL010000011">
    <property type="protein sequence ID" value="NGN98824.1"/>
    <property type="molecule type" value="Genomic_DNA"/>
</dbReference>
<gene>
    <name evidence="1" type="ORF">G5S52_14575</name>
</gene>
<dbReference type="AlphaFoldDB" id="A0A6M1RF69"/>